<keyword evidence="2" id="KW-1185">Reference proteome</keyword>
<sequence>MRLVHRHCPCIYCKRRILQNRIKYKLPVPSHCKTKMPPPSYKSS</sequence>
<proteinExistence type="predicted"/>
<reference evidence="1" key="1">
    <citation type="submission" date="2025-08" db="UniProtKB">
        <authorList>
            <consortium name="Ensembl"/>
        </authorList>
    </citation>
    <scope>IDENTIFICATION</scope>
</reference>
<evidence type="ECO:0000313" key="1">
    <source>
        <dbReference type="Ensembl" id="ENSCANP00000024659.1"/>
    </source>
</evidence>
<dbReference type="Ensembl" id="ENSCANT00000047657.1">
    <property type="protein sequence ID" value="ENSCANP00000024659.1"/>
    <property type="gene ID" value="ENSCANG00000035742.1"/>
</dbReference>
<dbReference type="AlphaFoldDB" id="A0A2K5J6W4"/>
<evidence type="ECO:0000313" key="2">
    <source>
        <dbReference type="Proteomes" id="UP000233080"/>
    </source>
</evidence>
<accession>A0A2K5J6W4</accession>
<protein>
    <submittedName>
        <fullName evidence="1">Uncharacterized protein</fullName>
    </submittedName>
</protein>
<name>A0A2K5J6W4_COLAP</name>
<reference evidence="1" key="2">
    <citation type="submission" date="2025-09" db="UniProtKB">
        <authorList>
            <consortium name="Ensembl"/>
        </authorList>
    </citation>
    <scope>IDENTIFICATION</scope>
</reference>
<organism evidence="1 2">
    <name type="scientific">Colobus angolensis palliatus</name>
    <name type="common">Peters' Angolan colobus</name>
    <dbReference type="NCBI Taxonomy" id="336983"/>
    <lineage>
        <taxon>Eukaryota</taxon>
        <taxon>Metazoa</taxon>
        <taxon>Chordata</taxon>
        <taxon>Craniata</taxon>
        <taxon>Vertebrata</taxon>
        <taxon>Euteleostomi</taxon>
        <taxon>Mammalia</taxon>
        <taxon>Eutheria</taxon>
        <taxon>Euarchontoglires</taxon>
        <taxon>Primates</taxon>
        <taxon>Haplorrhini</taxon>
        <taxon>Catarrhini</taxon>
        <taxon>Cercopithecidae</taxon>
        <taxon>Colobinae</taxon>
        <taxon>Colobus</taxon>
    </lineage>
</organism>
<dbReference type="Proteomes" id="UP000233080">
    <property type="component" value="Unassembled WGS sequence"/>
</dbReference>